<dbReference type="GO" id="GO:0005886">
    <property type="term" value="C:plasma membrane"/>
    <property type="evidence" value="ECO:0007669"/>
    <property type="project" value="TreeGrafter"/>
</dbReference>
<dbReference type="Proteomes" id="UP000276984">
    <property type="component" value="Chromosome"/>
</dbReference>
<dbReference type="GO" id="GO:0089705">
    <property type="term" value="P:protein localization to outer membrane"/>
    <property type="evidence" value="ECO:0007669"/>
    <property type="project" value="TreeGrafter"/>
</dbReference>
<dbReference type="PANTHER" id="PTHR24220:SF689">
    <property type="entry name" value="LIPOPROTEIN-RELEASING SYSTEM ATP-BINDING PROTEIN LOLD"/>
    <property type="match status" value="1"/>
</dbReference>
<proteinExistence type="inferred from homology"/>
<dbReference type="CDD" id="cd03255">
    <property type="entry name" value="ABC_MJ0796_LolCDE_FtsE"/>
    <property type="match status" value="1"/>
</dbReference>
<keyword evidence="2" id="KW-0472">Membrane</keyword>
<accession>A0A494RI27</accession>
<dbReference type="GO" id="GO:0005524">
    <property type="term" value="F:ATP binding"/>
    <property type="evidence" value="ECO:0007669"/>
    <property type="project" value="UniProtKB-KW"/>
</dbReference>
<gene>
    <name evidence="7" type="ORF">D8I30_13655</name>
</gene>
<dbReference type="Gene3D" id="3.40.50.300">
    <property type="entry name" value="P-loop containing nucleotide triphosphate hydrolases"/>
    <property type="match status" value="1"/>
</dbReference>
<dbReference type="Pfam" id="PF00005">
    <property type="entry name" value="ABC_tran"/>
    <property type="match status" value="1"/>
</dbReference>
<dbReference type="RefSeq" id="WP_121483218.1">
    <property type="nucleotide sequence ID" value="NZ_CP032707.1"/>
</dbReference>
<dbReference type="PANTHER" id="PTHR24220">
    <property type="entry name" value="IMPORT ATP-BINDING PROTEIN"/>
    <property type="match status" value="1"/>
</dbReference>
<keyword evidence="4 7" id="KW-0067">ATP-binding</keyword>
<dbReference type="GO" id="GO:0016887">
    <property type="term" value="F:ATP hydrolysis activity"/>
    <property type="evidence" value="ECO:0007669"/>
    <property type="project" value="InterPro"/>
</dbReference>
<evidence type="ECO:0000259" key="6">
    <source>
        <dbReference type="PROSITE" id="PS50893"/>
    </source>
</evidence>
<dbReference type="GO" id="GO:0044874">
    <property type="term" value="P:lipoprotein localization to outer membrane"/>
    <property type="evidence" value="ECO:0007669"/>
    <property type="project" value="TreeGrafter"/>
</dbReference>
<reference evidence="7 8" key="1">
    <citation type="submission" date="2018-10" db="EMBL/GenBank/DDBJ databases">
        <title>Complete genome sequence of Brevundimonas naejangsanensis BRV3.</title>
        <authorList>
            <person name="Berrios L."/>
            <person name="Ely B."/>
        </authorList>
    </citation>
    <scope>NUCLEOTIDE SEQUENCE [LARGE SCALE GENOMIC DNA]</scope>
    <source>
        <strain evidence="7 8">BRV3</strain>
    </source>
</reference>
<dbReference type="FunFam" id="3.40.50.300:FF:000032">
    <property type="entry name" value="Export ABC transporter ATP-binding protein"/>
    <property type="match status" value="1"/>
</dbReference>
<evidence type="ECO:0000256" key="5">
    <source>
        <dbReference type="ARBA" id="ARBA00038388"/>
    </source>
</evidence>
<dbReference type="InterPro" id="IPR003593">
    <property type="entry name" value="AAA+_ATPase"/>
</dbReference>
<keyword evidence="8" id="KW-1185">Reference proteome</keyword>
<comment type="similarity">
    <text evidence="5">Belongs to the ABC transporter superfamily. Macrolide exporter (TC 3.A.1.122) family.</text>
</comment>
<keyword evidence="1" id="KW-0813">Transport</keyword>
<protein>
    <submittedName>
        <fullName evidence="7">ABC transporter ATP-binding protein</fullName>
    </submittedName>
</protein>
<evidence type="ECO:0000256" key="4">
    <source>
        <dbReference type="ARBA" id="ARBA00022840"/>
    </source>
</evidence>
<evidence type="ECO:0000313" key="8">
    <source>
        <dbReference type="Proteomes" id="UP000276984"/>
    </source>
</evidence>
<evidence type="ECO:0000313" key="7">
    <source>
        <dbReference type="EMBL" id="AYG96098.1"/>
    </source>
</evidence>
<keyword evidence="2" id="KW-0997">Cell inner membrane</keyword>
<dbReference type="InterPro" id="IPR015854">
    <property type="entry name" value="ABC_transpr_LolD-like"/>
</dbReference>
<feature type="domain" description="ABC transporter" evidence="6">
    <location>
        <begin position="20"/>
        <end position="247"/>
    </location>
</feature>
<name>A0A494RI27_9CAUL</name>
<dbReference type="InterPro" id="IPR017871">
    <property type="entry name" value="ABC_transporter-like_CS"/>
</dbReference>
<evidence type="ECO:0000256" key="1">
    <source>
        <dbReference type="ARBA" id="ARBA00022448"/>
    </source>
</evidence>
<dbReference type="PROSITE" id="PS50893">
    <property type="entry name" value="ABC_TRANSPORTER_2"/>
    <property type="match status" value="1"/>
</dbReference>
<dbReference type="InterPro" id="IPR003439">
    <property type="entry name" value="ABC_transporter-like_ATP-bd"/>
</dbReference>
<dbReference type="OrthoDB" id="9802264at2"/>
<dbReference type="EMBL" id="CP032707">
    <property type="protein sequence ID" value="AYG96098.1"/>
    <property type="molecule type" value="Genomic_DNA"/>
</dbReference>
<dbReference type="SMART" id="SM00382">
    <property type="entry name" value="AAA"/>
    <property type="match status" value="1"/>
</dbReference>
<sequence length="247" mass="26345">MNRLLKKKPAVAAGTNGAILSLRGVTRTYPTAQGGLTVLKGVDLDVMPGEVVGLIGPSGSGKSSLLHAAGLLERPTSGHVLIDGEDVGGLDERARTRLRLHRIGFVYQFHHLLPEFDALDNVALPMRIAGVREGEARRRATQTLTALGLGERVTHQPAQLSGGEQQRVAIARALANSPRLLLADEPTGNLDPATSQAVFEALRERAKTTGIAALIATHNMELAGHMDRVFALKDGHLEQRAAQSQAY</sequence>
<dbReference type="AlphaFoldDB" id="A0A494RI27"/>
<dbReference type="InterPro" id="IPR017911">
    <property type="entry name" value="MacB-like_ATP-bd"/>
</dbReference>
<keyword evidence="3" id="KW-0547">Nucleotide-binding</keyword>
<dbReference type="PROSITE" id="PS00211">
    <property type="entry name" value="ABC_TRANSPORTER_1"/>
    <property type="match status" value="1"/>
</dbReference>
<evidence type="ECO:0000256" key="3">
    <source>
        <dbReference type="ARBA" id="ARBA00022741"/>
    </source>
</evidence>
<dbReference type="GO" id="GO:0098796">
    <property type="term" value="C:membrane protein complex"/>
    <property type="evidence" value="ECO:0007669"/>
    <property type="project" value="UniProtKB-ARBA"/>
</dbReference>
<evidence type="ECO:0000256" key="2">
    <source>
        <dbReference type="ARBA" id="ARBA00022519"/>
    </source>
</evidence>
<dbReference type="SUPFAM" id="SSF52540">
    <property type="entry name" value="P-loop containing nucleoside triphosphate hydrolases"/>
    <property type="match status" value="1"/>
</dbReference>
<organism evidence="7 8">
    <name type="scientific">Brevundimonas naejangsanensis</name>
    <dbReference type="NCBI Taxonomy" id="588932"/>
    <lineage>
        <taxon>Bacteria</taxon>
        <taxon>Pseudomonadati</taxon>
        <taxon>Pseudomonadota</taxon>
        <taxon>Alphaproteobacteria</taxon>
        <taxon>Caulobacterales</taxon>
        <taxon>Caulobacteraceae</taxon>
        <taxon>Brevundimonas</taxon>
    </lineage>
</organism>
<keyword evidence="2" id="KW-1003">Cell membrane</keyword>
<dbReference type="GO" id="GO:0022857">
    <property type="term" value="F:transmembrane transporter activity"/>
    <property type="evidence" value="ECO:0007669"/>
    <property type="project" value="TreeGrafter"/>
</dbReference>
<dbReference type="InterPro" id="IPR027417">
    <property type="entry name" value="P-loop_NTPase"/>
</dbReference>